<evidence type="ECO:0000313" key="1">
    <source>
        <dbReference type="EMBL" id="CAG8711472.1"/>
    </source>
</evidence>
<organism evidence="1 2">
    <name type="scientific">Funneliformis mosseae</name>
    <name type="common">Endomycorrhizal fungus</name>
    <name type="synonym">Glomus mosseae</name>
    <dbReference type="NCBI Taxonomy" id="27381"/>
    <lineage>
        <taxon>Eukaryota</taxon>
        <taxon>Fungi</taxon>
        <taxon>Fungi incertae sedis</taxon>
        <taxon>Mucoromycota</taxon>
        <taxon>Glomeromycotina</taxon>
        <taxon>Glomeromycetes</taxon>
        <taxon>Glomerales</taxon>
        <taxon>Glomeraceae</taxon>
        <taxon>Funneliformis</taxon>
    </lineage>
</organism>
<dbReference type="AlphaFoldDB" id="A0A9N9HXS2"/>
<feature type="non-terminal residue" evidence="1">
    <location>
        <position position="1"/>
    </location>
</feature>
<dbReference type="EMBL" id="CAJVPP010010709">
    <property type="protein sequence ID" value="CAG8711472.1"/>
    <property type="molecule type" value="Genomic_DNA"/>
</dbReference>
<proteinExistence type="predicted"/>
<gene>
    <name evidence="1" type="ORF">FMOSSE_LOCUS14353</name>
</gene>
<reference evidence="1" key="1">
    <citation type="submission" date="2021-06" db="EMBL/GenBank/DDBJ databases">
        <authorList>
            <person name="Kallberg Y."/>
            <person name="Tangrot J."/>
            <person name="Rosling A."/>
        </authorList>
    </citation>
    <scope>NUCLEOTIDE SEQUENCE</scope>
    <source>
        <strain evidence="1">87-6 pot B 2015</strain>
    </source>
</reference>
<keyword evidence="2" id="KW-1185">Reference proteome</keyword>
<evidence type="ECO:0000313" key="2">
    <source>
        <dbReference type="Proteomes" id="UP000789375"/>
    </source>
</evidence>
<dbReference type="Proteomes" id="UP000789375">
    <property type="component" value="Unassembled WGS sequence"/>
</dbReference>
<protein>
    <submittedName>
        <fullName evidence="1">13069_t:CDS:1</fullName>
    </submittedName>
</protein>
<name>A0A9N9HXS2_FUNMO</name>
<sequence length="52" mass="6089">HVKELLIIMFHSDIADSRLKMNANKMYEELLKRVIDREISKEGISKVFTIAN</sequence>
<comment type="caution">
    <text evidence="1">The sequence shown here is derived from an EMBL/GenBank/DDBJ whole genome shotgun (WGS) entry which is preliminary data.</text>
</comment>
<accession>A0A9N9HXS2</accession>